<feature type="domain" description="Peptidase C1A papain C-terminal" evidence="20">
    <location>
        <begin position="235"/>
        <end position="467"/>
    </location>
</feature>
<evidence type="ECO:0000256" key="16">
    <source>
        <dbReference type="ARBA" id="ARBA00030778"/>
    </source>
</evidence>
<dbReference type="PRINTS" id="PR00705">
    <property type="entry name" value="PAPAIN"/>
</dbReference>
<dbReference type="PROSITE" id="PS00639">
    <property type="entry name" value="THIOL_PROTEASE_HIS"/>
    <property type="match status" value="1"/>
</dbReference>
<dbReference type="InterPro" id="IPR025660">
    <property type="entry name" value="Pept_his_AS"/>
</dbReference>
<comment type="cofactor">
    <cofactor evidence="2">
        <name>chloride</name>
        <dbReference type="ChEBI" id="CHEBI:17996"/>
    </cofactor>
</comment>
<keyword evidence="19" id="KW-0732">Signal</keyword>
<dbReference type="InterPro" id="IPR000169">
    <property type="entry name" value="Pept_cys_AS"/>
</dbReference>
<dbReference type="PANTHER" id="PTHR12411">
    <property type="entry name" value="CYSTEINE PROTEASE FAMILY C1-RELATED"/>
    <property type="match status" value="1"/>
</dbReference>
<evidence type="ECO:0000256" key="3">
    <source>
        <dbReference type="ARBA" id="ARBA00008455"/>
    </source>
</evidence>
<dbReference type="RefSeq" id="XP_032822589.1">
    <property type="nucleotide sequence ID" value="XM_032966698.1"/>
</dbReference>
<keyword evidence="8" id="KW-0378">Hydrolase</keyword>
<evidence type="ECO:0000256" key="15">
    <source>
        <dbReference type="ARBA" id="ARBA00029779"/>
    </source>
</evidence>
<proteinExistence type="inferred from homology"/>
<evidence type="ECO:0000256" key="5">
    <source>
        <dbReference type="ARBA" id="ARBA00012059"/>
    </source>
</evidence>
<evidence type="ECO:0000259" key="20">
    <source>
        <dbReference type="SMART" id="SM00645"/>
    </source>
</evidence>
<dbReference type="PROSITE" id="PS00139">
    <property type="entry name" value="THIOL_PROTEASE_CYS"/>
    <property type="match status" value="1"/>
</dbReference>
<feature type="chain" id="PRO_5042521371" description="Dipeptidyl peptidase 1" evidence="19">
    <location>
        <begin position="29"/>
        <end position="472"/>
    </location>
</feature>
<dbReference type="GO" id="GO:0006508">
    <property type="term" value="P:proteolysis"/>
    <property type="evidence" value="ECO:0007669"/>
    <property type="project" value="UniProtKB-KW"/>
</dbReference>
<dbReference type="PROSITE" id="PS00640">
    <property type="entry name" value="THIOL_PROTEASE_ASN"/>
    <property type="match status" value="1"/>
</dbReference>
<dbReference type="InterPro" id="IPR013128">
    <property type="entry name" value="Peptidase_C1A"/>
</dbReference>
<dbReference type="GO" id="GO:0008239">
    <property type="term" value="F:dipeptidyl-peptidase activity"/>
    <property type="evidence" value="ECO:0007669"/>
    <property type="project" value="UniProtKB-EC"/>
</dbReference>
<evidence type="ECO:0000313" key="21">
    <source>
        <dbReference type="Proteomes" id="UP001318040"/>
    </source>
</evidence>
<evidence type="ECO:0000256" key="10">
    <source>
        <dbReference type="ARBA" id="ARBA00023145"/>
    </source>
</evidence>
<evidence type="ECO:0000256" key="19">
    <source>
        <dbReference type="SAM" id="SignalP"/>
    </source>
</evidence>
<name>A0AAJ7X5T3_PETMA</name>
<evidence type="ECO:0000256" key="14">
    <source>
        <dbReference type="ARBA" id="ARBA00029762"/>
    </source>
</evidence>
<keyword evidence="21" id="KW-1185">Reference proteome</keyword>
<keyword evidence="13" id="KW-0868">Chloride</keyword>
<dbReference type="Pfam" id="PF08773">
    <property type="entry name" value="CathepsinC_exc"/>
    <property type="match status" value="1"/>
</dbReference>
<comment type="function">
    <text evidence="18">Thiol protease. Has dipeptidylpeptidase activity. Active against a broad range of dipeptide substrates composed of both polar and hydrophobic amino acids. Proline cannot occupy the P1 position and arginine cannot occupy the P2 position of the substrate. Can act as both an exopeptidase and endopeptidase. Activates serine proteases such as elastase, cathepsin G and granzymes A and B.</text>
</comment>
<dbReference type="InterPro" id="IPR039412">
    <property type="entry name" value="CatC"/>
</dbReference>
<dbReference type="EC" id="3.4.14.1" evidence="5"/>
<dbReference type="FunFam" id="2.40.128.80:FF:000001">
    <property type="entry name" value="Dipeptidyl peptidase 1"/>
    <property type="match status" value="1"/>
</dbReference>
<dbReference type="InterPro" id="IPR025661">
    <property type="entry name" value="Pept_asp_AS"/>
</dbReference>
<evidence type="ECO:0000256" key="7">
    <source>
        <dbReference type="ARBA" id="ARBA00022670"/>
    </source>
</evidence>
<evidence type="ECO:0000256" key="9">
    <source>
        <dbReference type="ARBA" id="ARBA00022807"/>
    </source>
</evidence>
<evidence type="ECO:0000256" key="18">
    <source>
        <dbReference type="ARBA" id="ARBA00045556"/>
    </source>
</evidence>
<evidence type="ECO:0000313" key="22">
    <source>
        <dbReference type="RefSeq" id="XP_032822589.1"/>
    </source>
</evidence>
<dbReference type="SUPFAM" id="SSF54001">
    <property type="entry name" value="Cysteine proteinases"/>
    <property type="match status" value="1"/>
</dbReference>
<accession>A0AAJ7X5T3</accession>
<evidence type="ECO:0000256" key="1">
    <source>
        <dbReference type="ARBA" id="ARBA00000738"/>
    </source>
</evidence>
<protein>
    <recommendedName>
        <fullName evidence="6">Dipeptidyl peptidase 1</fullName>
        <ecNumber evidence="5">3.4.14.1</ecNumber>
    </recommendedName>
    <alternativeName>
        <fullName evidence="15">Cathepsin C</fullName>
    </alternativeName>
    <alternativeName>
        <fullName evidence="14">Cathepsin J</fullName>
    </alternativeName>
    <alternativeName>
        <fullName evidence="17">Dipeptidyl peptidase I</fullName>
    </alternativeName>
    <alternativeName>
        <fullName evidence="16">Dipeptidyl transferase</fullName>
    </alternativeName>
</protein>
<keyword evidence="10" id="KW-0865">Zymogen</keyword>
<keyword evidence="9" id="KW-0788">Thiol protease</keyword>
<evidence type="ECO:0000256" key="8">
    <source>
        <dbReference type="ARBA" id="ARBA00022801"/>
    </source>
</evidence>
<keyword evidence="12" id="KW-0325">Glycoprotein</keyword>
<evidence type="ECO:0000256" key="4">
    <source>
        <dbReference type="ARBA" id="ARBA00011610"/>
    </source>
</evidence>
<dbReference type="CDD" id="cd02621">
    <property type="entry name" value="Peptidase_C1A_CathepsinC"/>
    <property type="match status" value="1"/>
</dbReference>
<reference evidence="22" key="1">
    <citation type="submission" date="2025-08" db="UniProtKB">
        <authorList>
            <consortium name="RefSeq"/>
        </authorList>
    </citation>
    <scope>IDENTIFICATION</scope>
    <source>
        <tissue evidence="22">Sperm</tissue>
    </source>
</reference>
<sequence>MGHRRGRPLSSAVVVVLVLFGALGGGWADTPVNCSYADLLGTWVLQVGKGGQNSSIDCSSMGPPVQSVTVHLQKFDLASDELGRPGFFTIVYNQGFEIELNNYKWFAFFKYEQAGGKVISYCDQTFPGWVHDSLGHNWACFQGKRVSSGPSVPRSTPLDAATYKSEPQKLYEYNPAFVHAINSAQSSWRAGRYLDMERRTMEEIVRRSGGTGSIIPNRPRAAAASDETRRRAAVLPAAWDWRDVRGVSYVSPVRDQGACGSCYSFASMAMLEARVRILSNNTQQPVFSPQHIVSCSPYSQGCDGGFPYLIAGKFAQDFGVIEESCYPYIGQDSKCLPKDPSCLRYYTARYHYVGGFYGACSEELMRLELVENGPLAIGFQVYDDFMAYQGGIYHHTGLRDQFNPFEETNHAVLLVGYGTDAAAPEGTGEPFWIVKNSWGEGWGEGGYFRIRRGNDECAFESIAMAATPIPKI</sequence>
<evidence type="ECO:0000256" key="17">
    <source>
        <dbReference type="ARBA" id="ARBA00032961"/>
    </source>
</evidence>
<dbReference type="InterPro" id="IPR014882">
    <property type="entry name" value="CathepsinC_exc"/>
</dbReference>
<dbReference type="Pfam" id="PF00112">
    <property type="entry name" value="Peptidase_C1"/>
    <property type="match status" value="1"/>
</dbReference>
<comment type="similarity">
    <text evidence="3">Belongs to the peptidase C1 family.</text>
</comment>
<dbReference type="SUPFAM" id="SSF75001">
    <property type="entry name" value="Dipeptidyl peptidase I (cathepsin C), exclusion domain"/>
    <property type="match status" value="1"/>
</dbReference>
<keyword evidence="7" id="KW-0645">Protease</keyword>
<comment type="catalytic activity">
    <reaction evidence="1">
        <text>Release of an N-terminal dipeptide, Xaa-Yaa-|-Zaa-, except when Xaa is Arg or Lys, or Yaa or Zaa is Pro.</text>
        <dbReference type="EC" id="3.4.14.1"/>
    </reaction>
</comment>
<dbReference type="InterPro" id="IPR000668">
    <property type="entry name" value="Peptidase_C1A_C"/>
</dbReference>
<dbReference type="KEGG" id="pmrn:116949405"/>
<evidence type="ECO:0000256" key="11">
    <source>
        <dbReference type="ARBA" id="ARBA00023157"/>
    </source>
</evidence>
<dbReference type="Gene3D" id="2.40.128.80">
    <property type="entry name" value="Cathepsin C, exclusion domain"/>
    <property type="match status" value="1"/>
</dbReference>
<feature type="signal peptide" evidence="19">
    <location>
        <begin position="1"/>
        <end position="28"/>
    </location>
</feature>
<gene>
    <name evidence="22" type="primary">LOC116949405</name>
</gene>
<keyword evidence="11" id="KW-1015">Disulfide bond</keyword>
<dbReference type="GO" id="GO:0008234">
    <property type="term" value="F:cysteine-type peptidase activity"/>
    <property type="evidence" value="ECO:0007669"/>
    <property type="project" value="UniProtKB-KW"/>
</dbReference>
<organism evidence="21 22">
    <name type="scientific">Petromyzon marinus</name>
    <name type="common">Sea lamprey</name>
    <dbReference type="NCBI Taxonomy" id="7757"/>
    <lineage>
        <taxon>Eukaryota</taxon>
        <taxon>Metazoa</taxon>
        <taxon>Chordata</taxon>
        <taxon>Craniata</taxon>
        <taxon>Vertebrata</taxon>
        <taxon>Cyclostomata</taxon>
        <taxon>Hyperoartia</taxon>
        <taxon>Petromyzontiformes</taxon>
        <taxon>Petromyzontidae</taxon>
        <taxon>Petromyzon</taxon>
    </lineage>
</organism>
<comment type="subunit">
    <text evidence="4">Tetramer of heterotrimers consisting of exclusion domain, heavy- and light chains.</text>
</comment>
<dbReference type="Gene3D" id="3.90.70.10">
    <property type="entry name" value="Cysteine proteinases"/>
    <property type="match status" value="1"/>
</dbReference>
<dbReference type="AlphaFoldDB" id="A0AAJ7X5T3"/>
<evidence type="ECO:0000256" key="12">
    <source>
        <dbReference type="ARBA" id="ARBA00023180"/>
    </source>
</evidence>
<dbReference type="SMART" id="SM00645">
    <property type="entry name" value="Pept_C1"/>
    <property type="match status" value="1"/>
</dbReference>
<dbReference type="InterPro" id="IPR036496">
    <property type="entry name" value="CathepsinC_exc_dom_sf"/>
</dbReference>
<evidence type="ECO:0000256" key="2">
    <source>
        <dbReference type="ARBA" id="ARBA00001923"/>
    </source>
</evidence>
<dbReference type="Proteomes" id="UP001318040">
    <property type="component" value="Chromosome 36"/>
</dbReference>
<evidence type="ECO:0000256" key="13">
    <source>
        <dbReference type="ARBA" id="ARBA00023214"/>
    </source>
</evidence>
<evidence type="ECO:0000256" key="6">
    <source>
        <dbReference type="ARBA" id="ARBA00014709"/>
    </source>
</evidence>
<dbReference type="InterPro" id="IPR038765">
    <property type="entry name" value="Papain-like_cys_pep_sf"/>
</dbReference>